<dbReference type="EMBL" id="CP136508">
    <property type="protein sequence ID" value="WUR11015.1"/>
    <property type="molecule type" value="Genomic_DNA"/>
</dbReference>
<accession>A0ABZ1UE60</accession>
<sequence length="157" mass="18162">MRQDIYYCKSWFRAKKKPTEVWSVEQAQAAHANREQYTALVGSIERPYCFIEVADTAVVVGFLDDALRESLTYVFKEVEQGRLFLSMATHREFEAETDKVSGGANYVFKTDGVVHIRHEFFNPHRVETATSPFDPAPNYSPRPEFGEYNDLIRVERT</sequence>
<protein>
    <recommendedName>
        <fullName evidence="3">Lytic transglycosylase</fullName>
    </recommendedName>
</protein>
<evidence type="ECO:0008006" key="3">
    <source>
        <dbReference type="Google" id="ProtNLM"/>
    </source>
</evidence>
<proteinExistence type="predicted"/>
<keyword evidence="2" id="KW-1185">Reference proteome</keyword>
<gene>
    <name evidence="1" type="ORF">E7V67_014935</name>
</gene>
<dbReference type="Proteomes" id="UP000321323">
    <property type="component" value="Chromosome"/>
</dbReference>
<evidence type="ECO:0000313" key="1">
    <source>
        <dbReference type="EMBL" id="WUR11015.1"/>
    </source>
</evidence>
<reference evidence="1 2" key="1">
    <citation type="journal article" date="2019" name="Int. J. Syst. Evol. Microbiol.">
        <title>The Draft Whole-Genome Sequence of the Antibiotic Producer Empedobacter haloabium ATCC 31962 Provides Indications for Its Taxonomic Reclassification.</title>
        <authorList>
            <person name="Miess H."/>
            <person name="Arlt P."/>
            <person name="Apel A.K."/>
            <person name="Weber T."/>
            <person name="Nieselt K."/>
            <person name="Hanssen F."/>
            <person name="Czemmel S."/>
            <person name="Nahnsen S."/>
            <person name="Gross H."/>
        </authorList>
    </citation>
    <scope>NUCLEOTIDE SEQUENCE [LARGE SCALE GENOMIC DNA]</scope>
    <source>
        <strain evidence="1 2">ATCC 31962</strain>
    </source>
</reference>
<name>A0ABZ1UE60_9BURK</name>
<organism evidence="1 2">
    <name type="scientific">[Empedobacter] haloabium</name>
    <dbReference type="NCBI Taxonomy" id="592317"/>
    <lineage>
        <taxon>Bacteria</taxon>
        <taxon>Pseudomonadati</taxon>
        <taxon>Pseudomonadota</taxon>
        <taxon>Betaproteobacteria</taxon>
        <taxon>Burkholderiales</taxon>
        <taxon>Oxalobacteraceae</taxon>
        <taxon>Telluria group</taxon>
        <taxon>Telluria group incertae sedis</taxon>
    </lineage>
</organism>
<evidence type="ECO:0000313" key="2">
    <source>
        <dbReference type="Proteomes" id="UP000321323"/>
    </source>
</evidence>